<keyword evidence="3" id="KW-1185">Reference proteome</keyword>
<evidence type="ECO:0000256" key="1">
    <source>
        <dbReference type="SAM" id="MobiDB-lite"/>
    </source>
</evidence>
<evidence type="ECO:0000313" key="2">
    <source>
        <dbReference type="EMBL" id="CAK0874484.1"/>
    </source>
</evidence>
<organism evidence="2 3">
    <name type="scientific">Prorocentrum cordatum</name>
    <dbReference type="NCBI Taxonomy" id="2364126"/>
    <lineage>
        <taxon>Eukaryota</taxon>
        <taxon>Sar</taxon>
        <taxon>Alveolata</taxon>
        <taxon>Dinophyceae</taxon>
        <taxon>Prorocentrales</taxon>
        <taxon>Prorocentraceae</taxon>
        <taxon>Prorocentrum</taxon>
    </lineage>
</organism>
<name>A0ABN9VMK8_9DINO</name>
<dbReference type="EMBL" id="CAUYUJ010017398">
    <property type="protein sequence ID" value="CAK0874484.1"/>
    <property type="molecule type" value="Genomic_DNA"/>
</dbReference>
<reference evidence="2" key="1">
    <citation type="submission" date="2023-10" db="EMBL/GenBank/DDBJ databases">
        <authorList>
            <person name="Chen Y."/>
            <person name="Shah S."/>
            <person name="Dougan E. K."/>
            <person name="Thang M."/>
            <person name="Chan C."/>
        </authorList>
    </citation>
    <scope>NUCLEOTIDE SEQUENCE [LARGE SCALE GENOMIC DNA]</scope>
</reference>
<evidence type="ECO:0000313" key="3">
    <source>
        <dbReference type="Proteomes" id="UP001189429"/>
    </source>
</evidence>
<feature type="region of interest" description="Disordered" evidence="1">
    <location>
        <begin position="158"/>
        <end position="181"/>
    </location>
</feature>
<accession>A0ABN9VMK8</accession>
<sequence length="203" mass="22019">MKHGRRGREEVEVEQSEVGAHAGLTRATSQAVPRLRCPALALALAAAPARVLIWHPVAPDEGRHELAAASQLAGTAAARWEKKVSSCGPRRQERPLHRELGAAGEACRQLPAGWVRWVRALSRDLPDVRSRQLQSVRAGFACKTRCRQGAEQIADITGTRRQSRPAAAASAAPEEAPTPRAPCPALCAHRRRLQDIYASENVC</sequence>
<proteinExistence type="predicted"/>
<dbReference type="Proteomes" id="UP001189429">
    <property type="component" value="Unassembled WGS sequence"/>
</dbReference>
<gene>
    <name evidence="2" type="ORF">PCOR1329_LOCUS59371</name>
</gene>
<feature type="compositionally biased region" description="Low complexity" evidence="1">
    <location>
        <begin position="164"/>
        <end position="175"/>
    </location>
</feature>
<protein>
    <submittedName>
        <fullName evidence="2">Uncharacterized protein</fullName>
    </submittedName>
</protein>
<comment type="caution">
    <text evidence="2">The sequence shown here is derived from an EMBL/GenBank/DDBJ whole genome shotgun (WGS) entry which is preliminary data.</text>
</comment>